<reference evidence="8 9" key="1">
    <citation type="submission" date="2021-04" db="EMBL/GenBank/DDBJ databases">
        <title>Chitinophaga sp. nov., isolated from the rhizosphere soil.</title>
        <authorList>
            <person name="He S."/>
        </authorList>
    </citation>
    <scope>NUCLEOTIDE SEQUENCE [LARGE SCALE GENOMIC DNA]</scope>
    <source>
        <strain evidence="8 9">2R12</strain>
    </source>
</reference>
<feature type="binding site" evidence="6">
    <location>
        <position position="90"/>
    </location>
    <ligand>
        <name>[4Fe-4S] cluster</name>
        <dbReference type="ChEBI" id="CHEBI:49883"/>
        <note>4Fe-4S-S-AdoMet</note>
    </ligand>
</feature>
<feature type="domain" description="Radical SAM core" evidence="7">
    <location>
        <begin position="69"/>
        <end position="303"/>
    </location>
</feature>
<dbReference type="InterPro" id="IPR020050">
    <property type="entry name" value="FO_synthase_su2"/>
</dbReference>
<dbReference type="PANTHER" id="PTHR43076:SF7">
    <property type="entry name" value="AMINODEOXYFUTALOSINE SYNTHASE"/>
    <property type="match status" value="1"/>
</dbReference>
<evidence type="ECO:0000256" key="2">
    <source>
        <dbReference type="ARBA" id="ARBA00022691"/>
    </source>
</evidence>
<dbReference type="EMBL" id="JAGTXB010000007">
    <property type="protein sequence ID" value="MBS0028797.1"/>
    <property type="molecule type" value="Genomic_DNA"/>
</dbReference>
<dbReference type="SUPFAM" id="SSF102114">
    <property type="entry name" value="Radical SAM enzymes"/>
    <property type="match status" value="1"/>
</dbReference>
<dbReference type="HAMAP" id="MF_00993">
    <property type="entry name" value="MqnE"/>
    <property type="match status" value="1"/>
</dbReference>
<evidence type="ECO:0000256" key="1">
    <source>
        <dbReference type="ARBA" id="ARBA00022485"/>
    </source>
</evidence>
<dbReference type="InterPro" id="IPR022432">
    <property type="entry name" value="MqnE"/>
</dbReference>
<name>A0ABS5J2Y9_9BACT</name>
<evidence type="ECO:0000256" key="6">
    <source>
        <dbReference type="HAMAP-Rule" id="MF_00993"/>
    </source>
</evidence>
<dbReference type="InterPro" id="IPR058240">
    <property type="entry name" value="rSAM_sf"/>
</dbReference>
<dbReference type="InterPro" id="IPR013785">
    <property type="entry name" value="Aldolase_TIM"/>
</dbReference>
<comment type="similarity">
    <text evidence="6">Belongs to the radical SAM superfamily. MqnE family.</text>
</comment>
<feature type="binding site" evidence="6">
    <location>
        <position position="87"/>
    </location>
    <ligand>
        <name>[4Fe-4S] cluster</name>
        <dbReference type="ChEBI" id="CHEBI:49883"/>
        <note>4Fe-4S-S-AdoMet</note>
    </ligand>
</feature>
<dbReference type="NCBIfam" id="TIGR00423">
    <property type="entry name" value="CofH family radical SAM protein"/>
    <property type="match status" value="1"/>
</dbReference>
<accession>A0ABS5J2Y9</accession>
<dbReference type="InterPro" id="IPR045567">
    <property type="entry name" value="CofH/MnqC-like_C"/>
</dbReference>
<proteinExistence type="inferred from homology"/>
<dbReference type="CDD" id="cd01335">
    <property type="entry name" value="Radical_SAM"/>
    <property type="match status" value="1"/>
</dbReference>
<comment type="cofactor">
    <cofactor evidence="6">
        <name>[4Fe-4S] cluster</name>
        <dbReference type="ChEBI" id="CHEBI:49883"/>
    </cofactor>
    <text evidence="6">Binds 1 [4Fe-4S] cluster. The cluster is coordinated with 3 cysteines and an exchangeable S-adenosyl-L-methionine.</text>
</comment>
<dbReference type="Pfam" id="PF04055">
    <property type="entry name" value="Radical_SAM"/>
    <property type="match status" value="1"/>
</dbReference>
<dbReference type="SMART" id="SM00729">
    <property type="entry name" value="Elp3"/>
    <property type="match status" value="1"/>
</dbReference>
<organism evidence="8 9">
    <name type="scientific">Chitinophaga hostae</name>
    <dbReference type="NCBI Taxonomy" id="2831022"/>
    <lineage>
        <taxon>Bacteria</taxon>
        <taxon>Pseudomonadati</taxon>
        <taxon>Bacteroidota</taxon>
        <taxon>Chitinophagia</taxon>
        <taxon>Chitinophagales</taxon>
        <taxon>Chitinophagaceae</taxon>
        <taxon>Chitinophaga</taxon>
    </lineage>
</organism>
<comment type="catalytic activity">
    <reaction evidence="6">
        <text>3-[(1-carboxyvinyl)-oxy]benzoate + S-adenosyl-L-methionine + H2O = 6-amino-6-deoxyfutalosine + hydrogencarbonate + L-methionine + H(+)</text>
        <dbReference type="Rhea" id="RHEA:33075"/>
        <dbReference type="ChEBI" id="CHEBI:15377"/>
        <dbReference type="ChEBI" id="CHEBI:15378"/>
        <dbReference type="ChEBI" id="CHEBI:17544"/>
        <dbReference type="ChEBI" id="CHEBI:57844"/>
        <dbReference type="ChEBI" id="CHEBI:59789"/>
        <dbReference type="ChEBI" id="CHEBI:64286"/>
        <dbReference type="ChEBI" id="CHEBI:76981"/>
        <dbReference type="EC" id="2.5.1.120"/>
    </reaction>
</comment>
<protein>
    <recommendedName>
        <fullName evidence="6">Aminodeoxyfutalosine synthase</fullName>
        <shortName evidence="6">AFL synthase</shortName>
        <shortName evidence="6">Aminofutalosine synthase</shortName>
        <ecNumber evidence="6">2.5.1.120</ecNumber>
    </recommendedName>
    <alternativeName>
        <fullName evidence="6">Menaquinone biosynthetic enzyme MqnE</fullName>
    </alternativeName>
</protein>
<comment type="function">
    <text evidence="6">Radical SAM enzyme that catalyzes the addition of the adenosyl radical to the double bond of 3-[(1-carboxyvinyl)oxy]benzoate, leading to aminodeoxyfutalosine (AFL), a key intermediate in the formation of menaquinone (MK, vitamin K2) from chorismate.</text>
</comment>
<comment type="pathway">
    <text evidence="6">Quinol/quinone metabolism; menaquinone biosynthesis.</text>
</comment>
<dbReference type="SFLD" id="SFLDG01064">
    <property type="entry name" value="F420__menaquinone_cofactor_bio"/>
    <property type="match status" value="1"/>
</dbReference>
<dbReference type="SFLD" id="SFLDF00343">
    <property type="entry name" value="aminofutalosine_synthase_(mqnE"/>
    <property type="match status" value="1"/>
</dbReference>
<dbReference type="PIRSF" id="PIRSF004762">
    <property type="entry name" value="CHP00423"/>
    <property type="match status" value="1"/>
</dbReference>
<comment type="caution">
    <text evidence="8">The sequence shown here is derived from an EMBL/GenBank/DDBJ whole genome shotgun (WGS) entry which is preliminary data.</text>
</comment>
<dbReference type="Proteomes" id="UP000676386">
    <property type="component" value="Unassembled WGS sequence"/>
</dbReference>
<keyword evidence="5 6" id="KW-0411">Iron-sulfur</keyword>
<keyword evidence="6" id="KW-0474">Menaquinone biosynthesis</keyword>
<evidence type="ECO:0000256" key="5">
    <source>
        <dbReference type="ARBA" id="ARBA00023014"/>
    </source>
</evidence>
<dbReference type="InterPro" id="IPR034405">
    <property type="entry name" value="F420"/>
</dbReference>
<evidence type="ECO:0000256" key="4">
    <source>
        <dbReference type="ARBA" id="ARBA00023004"/>
    </source>
</evidence>
<feature type="binding site" evidence="6">
    <location>
        <position position="83"/>
    </location>
    <ligand>
        <name>[4Fe-4S] cluster</name>
        <dbReference type="ChEBI" id="CHEBI:49883"/>
        <note>4Fe-4S-S-AdoMet</note>
    </ligand>
</feature>
<keyword evidence="2 6" id="KW-0949">S-adenosyl-L-methionine</keyword>
<evidence type="ECO:0000259" key="7">
    <source>
        <dbReference type="PROSITE" id="PS51918"/>
    </source>
</evidence>
<dbReference type="Pfam" id="PF19288">
    <property type="entry name" value="CofH_C"/>
    <property type="match status" value="1"/>
</dbReference>
<dbReference type="EC" id="2.5.1.120" evidence="6"/>
<gene>
    <name evidence="6 8" type="primary">mqnE</name>
    <name evidence="8" type="ORF">KE626_15870</name>
</gene>
<dbReference type="InterPro" id="IPR006638">
    <property type="entry name" value="Elp3/MiaA/NifB-like_rSAM"/>
</dbReference>
<dbReference type="RefSeq" id="WP_211973904.1">
    <property type="nucleotide sequence ID" value="NZ_CBFHAM010000088.1"/>
</dbReference>
<dbReference type="NCBIfam" id="TIGR03700">
    <property type="entry name" value="mena_SCO4494"/>
    <property type="match status" value="1"/>
</dbReference>
<evidence type="ECO:0000256" key="3">
    <source>
        <dbReference type="ARBA" id="ARBA00022723"/>
    </source>
</evidence>
<evidence type="ECO:0000313" key="8">
    <source>
        <dbReference type="EMBL" id="MBS0028797.1"/>
    </source>
</evidence>
<dbReference type="PANTHER" id="PTHR43076">
    <property type="entry name" value="FO SYNTHASE (COFH)"/>
    <property type="match status" value="1"/>
</dbReference>
<evidence type="ECO:0000313" key="9">
    <source>
        <dbReference type="Proteomes" id="UP000676386"/>
    </source>
</evidence>
<dbReference type="SFLD" id="SFLDS00029">
    <property type="entry name" value="Radical_SAM"/>
    <property type="match status" value="1"/>
</dbReference>
<keyword evidence="6" id="KW-0808">Transferase</keyword>
<keyword evidence="3 6" id="KW-0479">Metal-binding</keyword>
<dbReference type="Gene3D" id="3.20.20.70">
    <property type="entry name" value="Aldolase class I"/>
    <property type="match status" value="1"/>
</dbReference>
<keyword evidence="1 6" id="KW-0004">4Fe-4S</keyword>
<keyword evidence="9" id="KW-1185">Reference proteome</keyword>
<dbReference type="InterPro" id="IPR007197">
    <property type="entry name" value="rSAM"/>
</dbReference>
<sequence length="393" mass="44960">MTTRKDNPAVQMLLQQANIDADLKRIAEKILQQERITPDEGLILFEKGDIGLLGALANHVRERMHGDKTYFNRNFHIEPTNVCVFTCHFCSYSRLYKNREDGWELSIDQMMDIVKKYDNQPVTEVHIVGGVHPKMQLDFFVELIKQIRAHRPDLHIKGFTAVELDYMFRKAKVSIDEGMRILNEAGLQSMPGGGAEIFAPEVRAKICHDKVDAEGWLAIHKAAHLRGMHTNATMLYGHLESFADRIDHMERLRSLQDETGGFNTFIPLKFRNKGNDMSHIPESSIVEDLKLYAVARLYMDNFPHLKAYWPMLGRNTAQLTLSFGVNDLDGTIDDTTKIYSMAGSEEQNPSMNTAQLAMLIKQAGRRPVERDTVYNEIKDYTEVVFSDEELLIK</sequence>
<keyword evidence="4 6" id="KW-0408">Iron</keyword>
<dbReference type="PROSITE" id="PS51918">
    <property type="entry name" value="RADICAL_SAM"/>
    <property type="match status" value="1"/>
</dbReference>
<dbReference type="SFLD" id="SFLDG01389">
    <property type="entry name" value="menaquinone_synthsis_involved"/>
    <property type="match status" value="1"/>
</dbReference>